<dbReference type="PATRIC" id="fig|688269.3.peg.420"/>
<protein>
    <submittedName>
        <fullName evidence="2">Pyrrolo-quinoline quinone</fullName>
    </submittedName>
</protein>
<evidence type="ECO:0000259" key="1">
    <source>
        <dbReference type="Pfam" id="PF13360"/>
    </source>
</evidence>
<proteinExistence type="predicted"/>
<reference evidence="2 3" key="1">
    <citation type="submission" date="2010-11" db="EMBL/GenBank/DDBJ databases">
        <title>The complete genome of Thermotoga thermarum DSM 5069.</title>
        <authorList>
            <consortium name="US DOE Joint Genome Institute (JGI-PGF)"/>
            <person name="Lucas S."/>
            <person name="Copeland A."/>
            <person name="Lapidus A."/>
            <person name="Bruce D."/>
            <person name="Goodwin L."/>
            <person name="Pitluck S."/>
            <person name="Kyrpides N."/>
            <person name="Mavromatis K."/>
            <person name="Ivanova N."/>
            <person name="Zeytun A."/>
            <person name="Brettin T."/>
            <person name="Detter J.C."/>
            <person name="Tapia R."/>
            <person name="Han C."/>
            <person name="Land M."/>
            <person name="Hauser L."/>
            <person name="Markowitz V."/>
            <person name="Cheng J.-F."/>
            <person name="Hugenholtz P."/>
            <person name="Woyke T."/>
            <person name="Wu D."/>
            <person name="Spring S."/>
            <person name="Schroeder M."/>
            <person name="Brambilla E."/>
            <person name="Klenk H.-P."/>
            <person name="Eisen J.A."/>
        </authorList>
    </citation>
    <scope>NUCLEOTIDE SEQUENCE [LARGE SCALE GENOMIC DNA]</scope>
    <source>
        <strain evidence="2 3">DSM 5069</strain>
    </source>
</reference>
<dbReference type="eggNOG" id="COG1520">
    <property type="taxonomic scope" value="Bacteria"/>
</dbReference>
<dbReference type="PANTHER" id="PTHR34512">
    <property type="entry name" value="CELL SURFACE PROTEIN"/>
    <property type="match status" value="1"/>
</dbReference>
<organism evidence="2 3">
    <name type="scientific">Pseudothermotoga thermarum DSM 5069</name>
    <dbReference type="NCBI Taxonomy" id="688269"/>
    <lineage>
        <taxon>Bacteria</taxon>
        <taxon>Thermotogati</taxon>
        <taxon>Thermotogota</taxon>
        <taxon>Thermotogae</taxon>
        <taxon>Thermotogales</taxon>
        <taxon>Thermotogaceae</taxon>
        <taxon>Pseudothermotoga</taxon>
    </lineage>
</organism>
<dbReference type="STRING" id="688269.Theth_0409"/>
<gene>
    <name evidence="2" type="ORF">Theth_0409</name>
</gene>
<dbReference type="Proteomes" id="UP000006804">
    <property type="component" value="Chromosome"/>
</dbReference>
<evidence type="ECO:0000313" key="2">
    <source>
        <dbReference type="EMBL" id="AEH50504.1"/>
    </source>
</evidence>
<dbReference type="KEGG" id="tta:Theth_0409"/>
<feature type="domain" description="Pyrrolo-quinoline quinone repeat" evidence="1">
    <location>
        <begin position="542"/>
        <end position="629"/>
    </location>
</feature>
<accession>F7YW17</accession>
<dbReference type="InterPro" id="IPR011047">
    <property type="entry name" value="Quinoprotein_ADH-like_sf"/>
</dbReference>
<sequence length="651" mass="72657" precursor="true">MKRSIVLGILLLVVLNFCNTLVVVKEKTLELYDVSIPLLPTKTFETVLEKAIKVIPQDSKIFVLSERALLVYTVSQDVVKVELSDSAVDFAVLDDGSIVVVSKTRIYLYDSNLSLRNTTTLRSSILLADSYKNFPIFLDTSGKVFSLDKNFSRIWEISGPEPFVGIRVLGDFLYLWSKSQFYTMKFNENVPVLESNSRLTMDVRHVERFRNNLVLLDSKGTLWLVSQNNLKVLDKIDINARSFASYGDYIYAVTSRGTIQVINVLFTTLKSLLTFGFDAKFVSIAQIDRTVQSSQASQEVSKIPESSKLSEKSQEDYLQFYKILNLPYEINSSCVIKDDKVYALTLTGEVMIANVEDEKVESKKVGFILTCDPVMLPSGQIVFGSWDKTVYIFSEKGRTTSVKVDSTISIAGVVTPYGFGIAADDGLFYFFDSSGQKLYQVILSGWLVCPPVAHESFGVITLDWLGILRLIGFDGKEMWSVVLKSAKQASVALSSRFAFVSIDEHLYCVELASGKIVWTSQNNVTFKQLVATETHLFALGESGDVFCFDFSGKQIWSAQLNPSVGFLITHSGLLIVATLDEIVCLNQTNGQVVYKKQLPSTASSYPVLSEKGYLIIPSKKSLIVYKINDVPQKGWSTYLKDAFNSGLFTKD</sequence>
<dbReference type="InterPro" id="IPR002372">
    <property type="entry name" value="PQQ_rpt_dom"/>
</dbReference>
<dbReference type="PANTHER" id="PTHR34512:SF30">
    <property type="entry name" value="OUTER MEMBRANE PROTEIN ASSEMBLY FACTOR BAMB"/>
    <property type="match status" value="1"/>
</dbReference>
<keyword evidence="3" id="KW-1185">Reference proteome</keyword>
<dbReference type="AlphaFoldDB" id="F7YW17"/>
<dbReference type="InterPro" id="IPR015943">
    <property type="entry name" value="WD40/YVTN_repeat-like_dom_sf"/>
</dbReference>
<dbReference type="Gene3D" id="2.130.10.10">
    <property type="entry name" value="YVTN repeat-like/Quinoprotein amine dehydrogenase"/>
    <property type="match status" value="1"/>
</dbReference>
<name>F7YW17_9THEM</name>
<dbReference type="Pfam" id="PF13360">
    <property type="entry name" value="PQQ_2"/>
    <property type="match status" value="1"/>
</dbReference>
<dbReference type="SUPFAM" id="SSF69322">
    <property type="entry name" value="Tricorn protease domain 2"/>
    <property type="match status" value="1"/>
</dbReference>
<dbReference type="HOGENOM" id="CLU_425701_0_0_0"/>
<dbReference type="SUPFAM" id="SSF50998">
    <property type="entry name" value="Quinoprotein alcohol dehydrogenase-like"/>
    <property type="match status" value="1"/>
</dbReference>
<evidence type="ECO:0000313" key="3">
    <source>
        <dbReference type="Proteomes" id="UP000006804"/>
    </source>
</evidence>
<dbReference type="EMBL" id="CP002351">
    <property type="protein sequence ID" value="AEH50504.1"/>
    <property type="molecule type" value="Genomic_DNA"/>
</dbReference>